<keyword evidence="2" id="KW-1185">Reference proteome</keyword>
<protein>
    <submittedName>
        <fullName evidence="1">Uncharacterized protein</fullName>
    </submittedName>
</protein>
<evidence type="ECO:0000313" key="1">
    <source>
        <dbReference type="EMBL" id="KAK2614211.1"/>
    </source>
</evidence>
<dbReference type="Proteomes" id="UP001265746">
    <property type="component" value="Unassembled WGS sequence"/>
</dbReference>
<sequence length="214" mass="23973">MTSSNDVVLHNLAVSRIGLGALLRSYDKMDRFQDDFGFIFPPVERDSVPTRITGFPIRQDGNYFGVILNGILLQPLYQSASENTKFFRSLSNQALQIILAQDPETQLFIPGQLLELGSAIALAIHHREVVGDERRLITLGQPLIRLTDHVVNVKIKDTAIFHAAKINASDLKREASELLFADSGRVEVDRLVCSLLKVLRFKNFDQCGANVRKQ</sequence>
<organism evidence="1 2">
    <name type="scientific">Phomopsis amygdali</name>
    <name type="common">Fusicoccum amygdali</name>
    <dbReference type="NCBI Taxonomy" id="1214568"/>
    <lineage>
        <taxon>Eukaryota</taxon>
        <taxon>Fungi</taxon>
        <taxon>Dikarya</taxon>
        <taxon>Ascomycota</taxon>
        <taxon>Pezizomycotina</taxon>
        <taxon>Sordariomycetes</taxon>
        <taxon>Sordariomycetidae</taxon>
        <taxon>Diaporthales</taxon>
        <taxon>Diaporthaceae</taxon>
        <taxon>Diaporthe</taxon>
    </lineage>
</organism>
<reference evidence="1" key="1">
    <citation type="submission" date="2023-06" db="EMBL/GenBank/DDBJ databases">
        <authorList>
            <person name="Noh H."/>
        </authorList>
    </citation>
    <scope>NUCLEOTIDE SEQUENCE</scope>
    <source>
        <strain evidence="1">DUCC20226</strain>
    </source>
</reference>
<dbReference type="AlphaFoldDB" id="A0AAD9SPP3"/>
<proteinExistence type="predicted"/>
<comment type="caution">
    <text evidence="1">The sequence shown here is derived from an EMBL/GenBank/DDBJ whole genome shotgun (WGS) entry which is preliminary data.</text>
</comment>
<name>A0AAD9SPP3_PHOAM</name>
<evidence type="ECO:0000313" key="2">
    <source>
        <dbReference type="Proteomes" id="UP001265746"/>
    </source>
</evidence>
<dbReference type="EMBL" id="JAUJFL010000001">
    <property type="protein sequence ID" value="KAK2614211.1"/>
    <property type="molecule type" value="Genomic_DNA"/>
</dbReference>
<gene>
    <name evidence="1" type="ORF">N8I77_001057</name>
</gene>
<accession>A0AAD9SPP3</accession>